<evidence type="ECO:0000256" key="1">
    <source>
        <dbReference type="ARBA" id="ARBA00022649"/>
    </source>
</evidence>
<dbReference type="SUPFAM" id="SSF47598">
    <property type="entry name" value="Ribbon-helix-helix"/>
    <property type="match status" value="1"/>
</dbReference>
<evidence type="ECO:0000313" key="3">
    <source>
        <dbReference type="Proteomes" id="UP000239434"/>
    </source>
</evidence>
<keyword evidence="1" id="KW-1277">Toxin-antitoxin system</keyword>
<sequence length="91" mass="10001">MSVKASVSLTESQDSFVRNLVAEGRFSSVSAAIQHGLEMLRDETEARRSHTEALSVLLAERRAGKFVSLEEGRDQTLDMISKKKAEYGLSG</sequence>
<dbReference type="InterPro" id="IPR010985">
    <property type="entry name" value="Ribbon_hlx_hlx"/>
</dbReference>
<dbReference type="EMBL" id="PVBR01000006">
    <property type="protein sequence ID" value="PRD43529.1"/>
    <property type="molecule type" value="Genomic_DNA"/>
</dbReference>
<dbReference type="Proteomes" id="UP000239434">
    <property type="component" value="Unassembled WGS sequence"/>
</dbReference>
<dbReference type="InterPro" id="IPR038296">
    <property type="entry name" value="ParD_sf"/>
</dbReference>
<keyword evidence="3" id="KW-1185">Reference proteome</keyword>
<protein>
    <submittedName>
        <fullName evidence="2">Type II toxin-antitoxin system ParD family antitoxin</fullName>
    </submittedName>
</protein>
<dbReference type="GO" id="GO:0006355">
    <property type="term" value="P:regulation of DNA-templated transcription"/>
    <property type="evidence" value="ECO:0007669"/>
    <property type="project" value="InterPro"/>
</dbReference>
<accession>A0A2S9ISP2</accession>
<evidence type="ECO:0000313" key="2">
    <source>
        <dbReference type="EMBL" id="PRD43529.1"/>
    </source>
</evidence>
<gene>
    <name evidence="2" type="ORF">C5748_09660</name>
</gene>
<name>A0A2S9ISP2_9HYPH</name>
<reference evidence="2 3" key="1">
    <citation type="submission" date="2018-02" db="EMBL/GenBank/DDBJ databases">
        <title>The draft genome of Phyllobacterium sp. 1N-3.</title>
        <authorList>
            <person name="Liu L."/>
            <person name="Li L."/>
            <person name="Zhang X."/>
            <person name="Wang T."/>
            <person name="Liang L."/>
        </authorList>
    </citation>
    <scope>NUCLEOTIDE SEQUENCE [LARGE SCALE GENOMIC DNA]</scope>
    <source>
        <strain evidence="2 3">1N-3</strain>
    </source>
</reference>
<dbReference type="AlphaFoldDB" id="A0A2S9ISP2"/>
<comment type="caution">
    <text evidence="2">The sequence shown here is derived from an EMBL/GenBank/DDBJ whole genome shotgun (WGS) entry which is preliminary data.</text>
</comment>
<dbReference type="Gene3D" id="6.10.10.120">
    <property type="entry name" value="Antitoxin ParD1-like"/>
    <property type="match status" value="1"/>
</dbReference>
<proteinExistence type="predicted"/>
<dbReference type="Pfam" id="PF03693">
    <property type="entry name" value="ParD_antitoxin"/>
    <property type="match status" value="1"/>
</dbReference>
<dbReference type="InterPro" id="IPR022789">
    <property type="entry name" value="ParD"/>
</dbReference>
<dbReference type="RefSeq" id="WP_105741741.1">
    <property type="nucleotide sequence ID" value="NZ_PVBR01000006.1"/>
</dbReference>
<organism evidence="2 3">
    <name type="scientific">Phyllobacterium phragmitis</name>
    <dbReference type="NCBI Taxonomy" id="2670329"/>
    <lineage>
        <taxon>Bacteria</taxon>
        <taxon>Pseudomonadati</taxon>
        <taxon>Pseudomonadota</taxon>
        <taxon>Alphaproteobacteria</taxon>
        <taxon>Hyphomicrobiales</taxon>
        <taxon>Phyllobacteriaceae</taxon>
        <taxon>Phyllobacterium</taxon>
    </lineage>
</organism>